<feature type="transmembrane region" description="Helical" evidence="10">
    <location>
        <begin position="262"/>
        <end position="281"/>
    </location>
</feature>
<proteinExistence type="predicted"/>
<comment type="subcellular location">
    <subcellularLocation>
        <location evidence="2">Endomembrane system</location>
    </subcellularLocation>
    <subcellularLocation>
        <location evidence="1">Membrane</location>
        <topology evidence="1">Single-pass membrane protein</topology>
    </subcellularLocation>
</comment>
<dbReference type="EMBL" id="ML977166">
    <property type="protein sequence ID" value="KAF1984784.1"/>
    <property type="molecule type" value="Genomic_DNA"/>
</dbReference>
<evidence type="ECO:0000256" key="10">
    <source>
        <dbReference type="SAM" id="Phobius"/>
    </source>
</evidence>
<dbReference type="SUPFAM" id="SSF58038">
    <property type="entry name" value="SNARE fusion complex"/>
    <property type="match status" value="1"/>
</dbReference>
<evidence type="ECO:0000256" key="2">
    <source>
        <dbReference type="ARBA" id="ARBA00004308"/>
    </source>
</evidence>
<dbReference type="PROSITE" id="PS50192">
    <property type="entry name" value="T_SNARE"/>
    <property type="match status" value="1"/>
</dbReference>
<keyword evidence="5" id="KW-0653">Protein transport</keyword>
<evidence type="ECO:0000256" key="7">
    <source>
        <dbReference type="ARBA" id="ARBA00023054"/>
    </source>
</evidence>
<dbReference type="GO" id="GO:0061025">
    <property type="term" value="P:membrane fusion"/>
    <property type="evidence" value="ECO:0007669"/>
    <property type="project" value="UniProtKB-ARBA"/>
</dbReference>
<feature type="domain" description="T-SNARE coiled-coil homology" evidence="11">
    <location>
        <begin position="192"/>
        <end position="254"/>
    </location>
</feature>
<dbReference type="InterPro" id="IPR000727">
    <property type="entry name" value="T_SNARE_dom"/>
</dbReference>
<keyword evidence="6 10" id="KW-1133">Transmembrane helix</keyword>
<evidence type="ECO:0000313" key="12">
    <source>
        <dbReference type="EMBL" id="KAF1984784.1"/>
    </source>
</evidence>
<dbReference type="CDD" id="cd15859">
    <property type="entry name" value="SNARE_SYN8"/>
    <property type="match status" value="1"/>
</dbReference>
<dbReference type="Proteomes" id="UP000800041">
    <property type="component" value="Unassembled WGS sequence"/>
</dbReference>
<dbReference type="FunFam" id="1.20.5.110:FF:000060">
    <property type="entry name" value="SNARE complex subunit (Syn8)"/>
    <property type="match status" value="1"/>
</dbReference>
<dbReference type="AlphaFoldDB" id="A0A6G1GVF8"/>
<dbReference type="GO" id="GO:0015031">
    <property type="term" value="P:protein transport"/>
    <property type="evidence" value="ECO:0007669"/>
    <property type="project" value="UniProtKB-KW"/>
</dbReference>
<dbReference type="SMART" id="SM00397">
    <property type="entry name" value="t_SNARE"/>
    <property type="match status" value="1"/>
</dbReference>
<evidence type="ECO:0000256" key="6">
    <source>
        <dbReference type="ARBA" id="ARBA00022989"/>
    </source>
</evidence>
<dbReference type="GO" id="GO:0005768">
    <property type="term" value="C:endosome"/>
    <property type="evidence" value="ECO:0007669"/>
    <property type="project" value="UniProtKB-ARBA"/>
</dbReference>
<evidence type="ECO:0000256" key="9">
    <source>
        <dbReference type="SAM" id="MobiDB-lite"/>
    </source>
</evidence>
<dbReference type="Pfam" id="PF05739">
    <property type="entry name" value="SNARE"/>
    <property type="match status" value="1"/>
</dbReference>
<keyword evidence="4 10" id="KW-0812">Transmembrane</keyword>
<evidence type="ECO:0000256" key="8">
    <source>
        <dbReference type="ARBA" id="ARBA00023136"/>
    </source>
</evidence>
<evidence type="ECO:0000256" key="1">
    <source>
        <dbReference type="ARBA" id="ARBA00004167"/>
    </source>
</evidence>
<dbReference type="GO" id="GO:0006896">
    <property type="term" value="P:Golgi to vacuole transport"/>
    <property type="evidence" value="ECO:0007669"/>
    <property type="project" value="UniProtKB-ARBA"/>
</dbReference>
<sequence>MSTSAMSNPSQLFLLADHIKLSLLERQRAISLNLSPNSHDGQISRSLESLQSGISAIESQLSNSEDATLRDQLYRLQTQYQSLSSEFSPSSNPSASDNATLKTPNTSNLTSDFRATQILPQKNSSLKRNPSTSPALKSVRFSDNPSSGASQGDPNFTSAADAGLFPYRDDPADAGTPDQSQLSNQQIHAYHSSVLQEQDSHLDTLSSSIRTQRELSIQIGDELDGQALLLDEVDEGVDRHQGSLDRARGRLEKFSRKARENWSMTTIIVLIVVLVLLIVILK</sequence>
<evidence type="ECO:0000313" key="13">
    <source>
        <dbReference type="Proteomes" id="UP000800041"/>
    </source>
</evidence>
<organism evidence="12 13">
    <name type="scientific">Aulographum hederae CBS 113979</name>
    <dbReference type="NCBI Taxonomy" id="1176131"/>
    <lineage>
        <taxon>Eukaryota</taxon>
        <taxon>Fungi</taxon>
        <taxon>Dikarya</taxon>
        <taxon>Ascomycota</taxon>
        <taxon>Pezizomycotina</taxon>
        <taxon>Dothideomycetes</taxon>
        <taxon>Pleosporomycetidae</taxon>
        <taxon>Aulographales</taxon>
        <taxon>Aulographaceae</taxon>
    </lineage>
</organism>
<dbReference type="GO" id="GO:0016020">
    <property type="term" value="C:membrane"/>
    <property type="evidence" value="ECO:0007669"/>
    <property type="project" value="UniProtKB-SubCell"/>
</dbReference>
<evidence type="ECO:0000256" key="5">
    <source>
        <dbReference type="ARBA" id="ARBA00022927"/>
    </source>
</evidence>
<dbReference type="Gene3D" id="1.20.5.110">
    <property type="match status" value="1"/>
</dbReference>
<accession>A0A6G1GVF8</accession>
<name>A0A6G1GVF8_9PEZI</name>
<feature type="compositionally biased region" description="Polar residues" evidence="9">
    <location>
        <begin position="97"/>
        <end position="158"/>
    </location>
</feature>
<evidence type="ECO:0000256" key="3">
    <source>
        <dbReference type="ARBA" id="ARBA00022448"/>
    </source>
</evidence>
<dbReference type="PANTHER" id="PTHR12791">
    <property type="entry name" value="GOLGI SNARE BET1-RELATED"/>
    <property type="match status" value="1"/>
</dbReference>
<gene>
    <name evidence="12" type="ORF">K402DRAFT_465017</name>
</gene>
<keyword evidence="8 10" id="KW-0472">Membrane</keyword>
<dbReference type="OrthoDB" id="244190at2759"/>
<reference evidence="12" key="1">
    <citation type="journal article" date="2020" name="Stud. Mycol.">
        <title>101 Dothideomycetes genomes: a test case for predicting lifestyles and emergence of pathogens.</title>
        <authorList>
            <person name="Haridas S."/>
            <person name="Albert R."/>
            <person name="Binder M."/>
            <person name="Bloem J."/>
            <person name="Labutti K."/>
            <person name="Salamov A."/>
            <person name="Andreopoulos B."/>
            <person name="Baker S."/>
            <person name="Barry K."/>
            <person name="Bills G."/>
            <person name="Bluhm B."/>
            <person name="Cannon C."/>
            <person name="Castanera R."/>
            <person name="Culley D."/>
            <person name="Daum C."/>
            <person name="Ezra D."/>
            <person name="Gonzalez J."/>
            <person name="Henrissat B."/>
            <person name="Kuo A."/>
            <person name="Liang C."/>
            <person name="Lipzen A."/>
            <person name="Lutzoni F."/>
            <person name="Magnuson J."/>
            <person name="Mondo S."/>
            <person name="Nolan M."/>
            <person name="Ohm R."/>
            <person name="Pangilinan J."/>
            <person name="Park H.-J."/>
            <person name="Ramirez L."/>
            <person name="Alfaro M."/>
            <person name="Sun H."/>
            <person name="Tritt A."/>
            <person name="Yoshinaga Y."/>
            <person name="Zwiers L.-H."/>
            <person name="Turgeon B."/>
            <person name="Goodwin S."/>
            <person name="Spatafora J."/>
            <person name="Crous P."/>
            <person name="Grigoriev I."/>
        </authorList>
    </citation>
    <scope>NUCLEOTIDE SEQUENCE</scope>
    <source>
        <strain evidence="12">CBS 113979</strain>
    </source>
</reference>
<evidence type="ECO:0000256" key="4">
    <source>
        <dbReference type="ARBA" id="ARBA00022692"/>
    </source>
</evidence>
<keyword evidence="7" id="KW-0175">Coiled coil</keyword>
<feature type="compositionally biased region" description="Low complexity" evidence="9">
    <location>
        <begin position="84"/>
        <end position="96"/>
    </location>
</feature>
<keyword evidence="13" id="KW-1185">Reference proteome</keyword>
<protein>
    <recommendedName>
        <fullName evidence="11">t-SNARE coiled-coil homology domain-containing protein</fullName>
    </recommendedName>
</protein>
<feature type="region of interest" description="Disordered" evidence="9">
    <location>
        <begin position="84"/>
        <end position="183"/>
    </location>
</feature>
<evidence type="ECO:0000259" key="11">
    <source>
        <dbReference type="PROSITE" id="PS50192"/>
    </source>
</evidence>
<keyword evidence="3" id="KW-0813">Transport</keyword>